<dbReference type="EMBL" id="MF768985">
    <property type="protein sequence ID" value="ATU83636.1"/>
    <property type="molecule type" value="Genomic_DNA"/>
</dbReference>
<keyword evidence="1" id="KW-0812">Transmembrane</keyword>
<protein>
    <submittedName>
        <fullName evidence="2">ORF278</fullName>
    </submittedName>
</protein>
<dbReference type="Proteomes" id="UP000267516">
    <property type="component" value="Segment"/>
</dbReference>
<name>A0A2D3I5H5_9VIRU</name>
<evidence type="ECO:0000256" key="1">
    <source>
        <dbReference type="SAM" id="Phobius"/>
    </source>
</evidence>
<accession>A0A2D3I5H5</accession>
<proteinExistence type="predicted"/>
<keyword evidence="1" id="KW-0472">Membrane</keyword>
<feature type="transmembrane region" description="Helical" evidence="1">
    <location>
        <begin position="64"/>
        <end position="85"/>
    </location>
</feature>
<keyword evidence="1" id="KW-1133">Transmembrane helix</keyword>
<evidence type="ECO:0000313" key="2">
    <source>
        <dbReference type="EMBL" id="ATU83636.1"/>
    </source>
</evidence>
<organism evidence="2">
    <name type="scientific">White spot syndrome virus</name>
    <dbReference type="NCBI Taxonomy" id="342409"/>
    <lineage>
        <taxon>Viruses</taxon>
        <taxon>Viruses incertae sedis</taxon>
        <taxon>Naldaviricetes</taxon>
        <taxon>Nimaviridae</taxon>
        <taxon>Whispovirus</taxon>
    </lineage>
</organism>
<sequence>MSYLKVALEDFLCTFLRDSFCSSETLKSCSVSIYEFLYSSFFTTCVSSSFSTFVVFTTCVSSSFSTFVVFSTWFSSSSFICKFFLANSSRIWRCFSSLYKITA</sequence>
<feature type="transmembrane region" description="Helical" evidence="1">
    <location>
        <begin position="36"/>
        <end position="58"/>
    </location>
</feature>
<reference evidence="2" key="1">
    <citation type="journal article" date="2018" name="Aquaculture">
        <title>Complete genome sequence of a white spot syndrome virus associated with a disease incursion in Australia.</title>
        <authorList>
            <person name="Oakey J."/>
            <person name="Smith C.S."/>
        </authorList>
    </citation>
    <scope>NUCLEOTIDE SEQUENCE [LARGE SCALE GENOMIC DNA]</scope>
    <source>
        <strain evidence="2">WSSV-AU</strain>
    </source>
</reference>